<organism evidence="3">
    <name type="scientific">bioreactor metagenome</name>
    <dbReference type="NCBI Taxonomy" id="1076179"/>
    <lineage>
        <taxon>unclassified sequences</taxon>
        <taxon>metagenomes</taxon>
        <taxon>ecological metagenomes</taxon>
    </lineage>
</organism>
<proteinExistence type="inferred from homology"/>
<protein>
    <recommendedName>
        <fullName evidence="2">Flagellar basal-body/hook protein C-terminal domain-containing protein</fullName>
    </recommendedName>
</protein>
<gene>
    <name evidence="3" type="ORF">SDC9_159069</name>
</gene>
<dbReference type="Pfam" id="PF06429">
    <property type="entry name" value="Flg_bbr_C"/>
    <property type="match status" value="1"/>
</dbReference>
<name>A0A645FBS6_9ZZZZ</name>
<dbReference type="InterPro" id="IPR010930">
    <property type="entry name" value="Flg_bb/hook_C_dom"/>
</dbReference>
<sequence>MSDMMAVMRNFESDTKVLKALDETLSKAVNEIGTVR</sequence>
<evidence type="ECO:0000259" key="2">
    <source>
        <dbReference type="Pfam" id="PF06429"/>
    </source>
</evidence>
<feature type="domain" description="Flagellar basal-body/hook protein C-terminal" evidence="2">
    <location>
        <begin position="1"/>
        <end position="30"/>
    </location>
</feature>
<reference evidence="3" key="1">
    <citation type="submission" date="2019-08" db="EMBL/GenBank/DDBJ databases">
        <authorList>
            <person name="Kucharzyk K."/>
            <person name="Murdoch R.W."/>
            <person name="Higgins S."/>
            <person name="Loffler F."/>
        </authorList>
    </citation>
    <scope>NUCLEOTIDE SEQUENCE</scope>
</reference>
<evidence type="ECO:0000313" key="3">
    <source>
        <dbReference type="EMBL" id="MPN11761.1"/>
    </source>
</evidence>
<evidence type="ECO:0000256" key="1">
    <source>
        <dbReference type="ARBA" id="ARBA00009677"/>
    </source>
</evidence>
<comment type="caution">
    <text evidence="3">The sequence shown here is derived from an EMBL/GenBank/DDBJ whole genome shotgun (WGS) entry which is preliminary data.</text>
</comment>
<accession>A0A645FBS6</accession>
<comment type="similarity">
    <text evidence="1">Belongs to the flagella basal body rod proteins family.</text>
</comment>
<dbReference type="AlphaFoldDB" id="A0A645FBS6"/>
<dbReference type="EMBL" id="VSSQ01058014">
    <property type="protein sequence ID" value="MPN11761.1"/>
    <property type="molecule type" value="Genomic_DNA"/>
</dbReference>